<dbReference type="InterPro" id="IPR011011">
    <property type="entry name" value="Znf_FYVE_PHD"/>
</dbReference>
<sequence>MATVCQKCGVTGYSEFLIHCSSCKIAAEHRYCLNKMPDSNVLQVIWSCEQCKARIHKLSSLSKLEHGSSMMLRKRKHSDICRNKYGHQGTPCAVRSPLSLSSQNKNFSGLDNRGRSGFNDSIRLPSSSNVARASKIDQACAGLLQKEIQNLVHSSSKSVRDDKSRSRTHRRRWIIDEDEVNDENCRCSSSKGIEGEKPERRFLIKDQDEALPSLENAQDIAIKSKIQISAADEALNKLQNGSLDASKSQATMQAETHDAERNISGHQTFIDHQIYGLVRPIIFCVWSGSFGICDDTYGPIKAHLSNKACEKVCVAAEKLPPVLQMAKLAKLEAWPRSFENSPPTGDNIALYFFPDSTRAKSMLGDLLRDVISKHLVLKVVFNEAELLIFPSIILPKVYHRFQGNYYLWGAFKRRQVSVHSVPASCCSGANDLSEREKKMQNSEHAEEISSHYEKSVVVLGNGNVSADGRRTYDSEPSGGKKNVEAVTNGKVAEEAEEEISSHYEKSAGVLGNGKVSADERRTDDSEPSGGKKNVEAVSNGKVAEEDQRTDDSESSGAKENVEAQKSSDVFQNKKQEEAKQKVDGFNLTKRKDQVEAYDESSSNITDNGSDNNLSNHLLIWGKKIPFSGKVVECPDDRTMGNWEHAKEVKEQLLHHESTENCLSLFPLRGEDMAIKSRLGGDSALDLDLGLGLSAGDGRGKGLSNRRFTGQYILG</sequence>
<gene>
    <name evidence="9" type="primary">LOC105052052</name>
</gene>
<dbReference type="GO" id="GO:0008270">
    <property type="term" value="F:zinc ion binding"/>
    <property type="evidence" value="ECO:0007669"/>
    <property type="project" value="UniProtKB-KW"/>
</dbReference>
<accession>A0A6I9RS32</accession>
<keyword evidence="3" id="KW-0862">Zinc</keyword>
<dbReference type="InterPro" id="IPR013083">
    <property type="entry name" value="Znf_RING/FYVE/PHD"/>
</dbReference>
<keyword evidence="5" id="KW-0804">Transcription</keyword>
<name>A0A6I9RS32_ELAGV</name>
<dbReference type="GO" id="GO:0034244">
    <property type="term" value="P:negative regulation of transcription elongation by RNA polymerase II"/>
    <property type="evidence" value="ECO:0007669"/>
    <property type="project" value="InterPro"/>
</dbReference>
<feature type="compositionally biased region" description="Basic and acidic residues" evidence="6">
    <location>
        <begin position="542"/>
        <end position="551"/>
    </location>
</feature>
<dbReference type="PANTHER" id="PTHR33304">
    <property type="match status" value="1"/>
</dbReference>
<evidence type="ECO:0000256" key="1">
    <source>
        <dbReference type="ARBA" id="ARBA00022723"/>
    </source>
</evidence>
<protein>
    <submittedName>
        <fullName evidence="9">Uncharacterized protein LOC105052052 isoform X1</fullName>
    </submittedName>
</protein>
<dbReference type="OrthoDB" id="787165at2759"/>
<evidence type="ECO:0000256" key="6">
    <source>
        <dbReference type="SAM" id="MobiDB-lite"/>
    </source>
</evidence>
<dbReference type="Proteomes" id="UP000504607">
    <property type="component" value="Chromosome 9"/>
</dbReference>
<keyword evidence="8" id="KW-1185">Reference proteome</keyword>
<keyword evidence="4" id="KW-0805">Transcription regulation</keyword>
<feature type="domain" description="AIPP2-like SPOC-like" evidence="7">
    <location>
        <begin position="286"/>
        <end position="411"/>
    </location>
</feature>
<dbReference type="Pfam" id="PF23121">
    <property type="entry name" value="SPOC_AIPP2"/>
    <property type="match status" value="1"/>
</dbReference>
<feature type="compositionally biased region" description="Basic and acidic residues" evidence="6">
    <location>
        <begin position="571"/>
        <end position="582"/>
    </location>
</feature>
<keyword evidence="1" id="KW-0479">Metal-binding</keyword>
<dbReference type="GO" id="GO:0140566">
    <property type="term" value="F:histone reader activity"/>
    <property type="evidence" value="ECO:0007669"/>
    <property type="project" value="InterPro"/>
</dbReference>
<dbReference type="SUPFAM" id="SSF57903">
    <property type="entry name" value="FYVE/PHD zinc finger"/>
    <property type="match status" value="1"/>
</dbReference>
<dbReference type="InterPro" id="IPR056280">
    <property type="entry name" value="AIPP2-like_SPOC"/>
</dbReference>
<keyword evidence="2" id="KW-0863">Zinc-finger</keyword>
<dbReference type="RefSeq" id="XP_010931048.2">
    <property type="nucleotide sequence ID" value="XM_010932746.3"/>
</dbReference>
<dbReference type="KEGG" id="egu:105052052"/>
<dbReference type="InParanoid" id="A0A6I9RS32"/>
<evidence type="ECO:0000256" key="3">
    <source>
        <dbReference type="ARBA" id="ARBA00022833"/>
    </source>
</evidence>
<evidence type="ECO:0000259" key="7">
    <source>
        <dbReference type="Pfam" id="PF23121"/>
    </source>
</evidence>
<dbReference type="Gene3D" id="3.30.40.10">
    <property type="entry name" value="Zinc/RING finger domain, C3HC4 (zinc finger)"/>
    <property type="match status" value="1"/>
</dbReference>
<evidence type="ECO:0000256" key="5">
    <source>
        <dbReference type="ARBA" id="ARBA00023163"/>
    </source>
</evidence>
<dbReference type="PANTHER" id="PTHR33304:SF49">
    <property type="entry name" value="OS12G0161500 PROTEIN"/>
    <property type="match status" value="1"/>
</dbReference>
<dbReference type="CDD" id="cd15489">
    <property type="entry name" value="PHD_SF"/>
    <property type="match status" value="1"/>
</dbReference>
<evidence type="ECO:0000256" key="2">
    <source>
        <dbReference type="ARBA" id="ARBA00022771"/>
    </source>
</evidence>
<reference evidence="9" key="1">
    <citation type="submission" date="2025-08" db="UniProtKB">
        <authorList>
            <consortium name="RefSeq"/>
        </authorList>
    </citation>
    <scope>IDENTIFICATION</scope>
</reference>
<dbReference type="FunCoup" id="A0A6I9RS32">
    <property type="interactions" value="188"/>
</dbReference>
<evidence type="ECO:0000313" key="8">
    <source>
        <dbReference type="Proteomes" id="UP000504607"/>
    </source>
</evidence>
<dbReference type="GeneID" id="105052052"/>
<organism evidence="8 9">
    <name type="scientific">Elaeis guineensis var. tenera</name>
    <name type="common">Oil palm</name>
    <dbReference type="NCBI Taxonomy" id="51953"/>
    <lineage>
        <taxon>Eukaryota</taxon>
        <taxon>Viridiplantae</taxon>
        <taxon>Streptophyta</taxon>
        <taxon>Embryophyta</taxon>
        <taxon>Tracheophyta</taxon>
        <taxon>Spermatophyta</taxon>
        <taxon>Magnoliopsida</taxon>
        <taxon>Liliopsida</taxon>
        <taxon>Arecaceae</taxon>
        <taxon>Arecoideae</taxon>
        <taxon>Cocoseae</taxon>
        <taxon>Elaeidinae</taxon>
        <taxon>Elaeis</taxon>
    </lineage>
</organism>
<evidence type="ECO:0000313" key="9">
    <source>
        <dbReference type="RefSeq" id="XP_010931048.2"/>
    </source>
</evidence>
<dbReference type="InterPro" id="IPR049914">
    <property type="entry name" value="PHD1-3/5-6"/>
</dbReference>
<proteinExistence type="predicted"/>
<feature type="region of interest" description="Disordered" evidence="6">
    <location>
        <begin position="463"/>
        <end position="586"/>
    </location>
</feature>
<dbReference type="AlphaFoldDB" id="A0A6I9RS32"/>
<evidence type="ECO:0000256" key="4">
    <source>
        <dbReference type="ARBA" id="ARBA00023015"/>
    </source>
</evidence>